<dbReference type="Proteomes" id="UP000184334">
    <property type="component" value="Unassembled WGS sequence"/>
</dbReference>
<accession>A0A1M4WQG9</accession>
<evidence type="ECO:0000259" key="1">
    <source>
        <dbReference type="Pfam" id="PF01590"/>
    </source>
</evidence>
<dbReference type="SUPFAM" id="SSF55781">
    <property type="entry name" value="GAF domain-like"/>
    <property type="match status" value="1"/>
</dbReference>
<feature type="domain" description="GAF" evidence="1">
    <location>
        <begin position="180"/>
        <end position="306"/>
    </location>
</feature>
<keyword evidence="3" id="KW-1185">Reference proteome</keyword>
<name>A0A1M4WQG9_MARH1</name>
<proteinExistence type="predicted"/>
<evidence type="ECO:0000313" key="3">
    <source>
        <dbReference type="Proteomes" id="UP000184334"/>
    </source>
</evidence>
<dbReference type="OrthoDB" id="9796252at2"/>
<dbReference type="Gene3D" id="3.30.450.40">
    <property type="match status" value="1"/>
</dbReference>
<reference evidence="2" key="1">
    <citation type="submission" date="2016-11" db="EMBL/GenBank/DDBJ databases">
        <authorList>
            <person name="Varghese N."/>
            <person name="Submissions S."/>
        </authorList>
    </citation>
    <scope>NUCLEOTIDE SEQUENCE [LARGE SCALE GENOMIC DNA]</scope>
    <source>
        <strain evidence="2">DSM 16785</strain>
    </source>
</reference>
<protein>
    <submittedName>
        <fullName evidence="2">GAF domain-containing protein</fullName>
    </submittedName>
</protein>
<dbReference type="RefSeq" id="WP_072864555.1">
    <property type="nucleotide sequence ID" value="NZ_FQUI01000017.1"/>
</dbReference>
<dbReference type="STRING" id="1122195.SAMN02745164_01239"/>
<comment type="caution">
    <text evidence="2">The sequence shown here is derived from an EMBL/GenBank/DDBJ whole genome shotgun (WGS) entry which is preliminary data.</text>
</comment>
<dbReference type="Pfam" id="PF01590">
    <property type="entry name" value="GAF"/>
    <property type="match status" value="1"/>
</dbReference>
<dbReference type="EMBL" id="FQUI01000017">
    <property type="protein sequence ID" value="SHE83475.1"/>
    <property type="molecule type" value="Genomic_DNA"/>
</dbReference>
<organism evidence="2 3">
    <name type="scientific">Marinitoga hydrogenitolerans (strain DSM 16785 / JCM 12826 / AT1271)</name>
    <dbReference type="NCBI Taxonomy" id="1122195"/>
    <lineage>
        <taxon>Bacteria</taxon>
        <taxon>Thermotogati</taxon>
        <taxon>Thermotogota</taxon>
        <taxon>Thermotogae</taxon>
        <taxon>Petrotogales</taxon>
        <taxon>Petrotogaceae</taxon>
        <taxon>Marinitoga</taxon>
    </lineage>
</organism>
<gene>
    <name evidence="2" type="ORF">SAMN02745164_01239</name>
</gene>
<evidence type="ECO:0000313" key="2">
    <source>
        <dbReference type="EMBL" id="SHE83475.1"/>
    </source>
</evidence>
<sequence>MRSILQDLTPEFLKILNKDKIFWFDGWKEYKQTRPKIIREYEKLENLNENKVKERLNAIRRKDLDMFKQYWENNFLEIKKEMVMKLSRNAEYFQLKRGDFVVFIMGLLGLNSHYYIETYYGTVIVVDSFYHFLYKEDINKTIENSIINFIKNNPVNEKRALFGKVLSQIEKIIYDNNNINKVMEKIVKILYENIEYYNWVGFYLTDKNNKNMLKLGPYLGEPTEHINIPFGKGICGQAASTKNTFIVQDVTKESNYLSCSEKTKAEIVIPIIDKSGNVFGELDIDSHKLNPFTIEDTQFLEEIIDLFVKKFF</sequence>
<dbReference type="InterPro" id="IPR029016">
    <property type="entry name" value="GAF-like_dom_sf"/>
</dbReference>
<dbReference type="InterPro" id="IPR003018">
    <property type="entry name" value="GAF"/>
</dbReference>
<dbReference type="AlphaFoldDB" id="A0A1M4WQG9"/>